<feature type="compositionally biased region" description="Polar residues" evidence="4">
    <location>
        <begin position="116"/>
        <end position="130"/>
    </location>
</feature>
<dbReference type="SMART" id="SM00389">
    <property type="entry name" value="HOX"/>
    <property type="match status" value="1"/>
</dbReference>
<feature type="compositionally biased region" description="Basic and acidic residues" evidence="4">
    <location>
        <begin position="264"/>
        <end position="298"/>
    </location>
</feature>
<dbReference type="InterPro" id="IPR001356">
    <property type="entry name" value="HD"/>
</dbReference>
<gene>
    <name evidence="6" type="ORF">BD324DRAFT_74856</name>
</gene>
<dbReference type="EMBL" id="NBSH01000010">
    <property type="protein sequence ID" value="ORX35745.1"/>
    <property type="molecule type" value="Genomic_DNA"/>
</dbReference>
<dbReference type="OrthoDB" id="6159439at2759"/>
<evidence type="ECO:0000256" key="4">
    <source>
        <dbReference type="SAM" id="MobiDB-lite"/>
    </source>
</evidence>
<dbReference type="PANTHER" id="PTHR24323">
    <property type="entry name" value="CEH-10 HOMEODOMAIN-CONTAINING HOMOLOG"/>
    <property type="match status" value="1"/>
</dbReference>
<organism evidence="6 7">
    <name type="scientific">Kockovaella imperatae</name>
    <dbReference type="NCBI Taxonomy" id="4999"/>
    <lineage>
        <taxon>Eukaryota</taxon>
        <taxon>Fungi</taxon>
        <taxon>Dikarya</taxon>
        <taxon>Basidiomycota</taxon>
        <taxon>Agaricomycotina</taxon>
        <taxon>Tremellomycetes</taxon>
        <taxon>Tremellales</taxon>
        <taxon>Cuniculitremaceae</taxon>
        <taxon>Kockovaella</taxon>
    </lineage>
</organism>
<feature type="region of interest" description="Disordered" evidence="4">
    <location>
        <begin position="116"/>
        <end position="204"/>
    </location>
</feature>
<accession>A0A1Y1UF92</accession>
<dbReference type="Proteomes" id="UP000193218">
    <property type="component" value="Unassembled WGS sequence"/>
</dbReference>
<dbReference type="CDD" id="cd00086">
    <property type="entry name" value="homeodomain"/>
    <property type="match status" value="1"/>
</dbReference>
<comment type="caution">
    <text evidence="6">The sequence shown here is derived from an EMBL/GenBank/DDBJ whole genome shotgun (WGS) entry which is preliminary data.</text>
</comment>
<dbReference type="InParanoid" id="A0A1Y1UF92"/>
<keyword evidence="2 3" id="KW-0539">Nucleus</keyword>
<dbReference type="GO" id="GO:0006355">
    <property type="term" value="P:regulation of DNA-templated transcription"/>
    <property type="evidence" value="ECO:0007669"/>
    <property type="project" value="TreeGrafter"/>
</dbReference>
<feature type="compositionally biased region" description="Acidic residues" evidence="4">
    <location>
        <begin position="174"/>
        <end position="183"/>
    </location>
</feature>
<dbReference type="GeneID" id="33561045"/>
<dbReference type="RefSeq" id="XP_021869909.1">
    <property type="nucleotide sequence ID" value="XM_022019236.1"/>
</dbReference>
<evidence type="ECO:0000313" key="6">
    <source>
        <dbReference type="EMBL" id="ORX35745.1"/>
    </source>
</evidence>
<evidence type="ECO:0000259" key="5">
    <source>
        <dbReference type="PROSITE" id="PS50071"/>
    </source>
</evidence>
<dbReference type="InterPro" id="IPR009057">
    <property type="entry name" value="Homeodomain-like_sf"/>
</dbReference>
<name>A0A1Y1UF92_9TREE</name>
<dbReference type="Gene3D" id="1.10.10.60">
    <property type="entry name" value="Homeodomain-like"/>
    <property type="match status" value="1"/>
</dbReference>
<dbReference type="PANTHER" id="PTHR24323:SF7">
    <property type="entry name" value="HOMEOBOX DOMAIN-CONTAINING PROTEIN"/>
    <property type="match status" value="1"/>
</dbReference>
<dbReference type="GO" id="GO:0005634">
    <property type="term" value="C:nucleus"/>
    <property type="evidence" value="ECO:0007669"/>
    <property type="project" value="UniProtKB-SubCell"/>
</dbReference>
<comment type="subcellular location">
    <subcellularLocation>
        <location evidence="1 2 3">Nucleus</location>
    </subcellularLocation>
</comment>
<keyword evidence="7" id="KW-1185">Reference proteome</keyword>
<evidence type="ECO:0000256" key="1">
    <source>
        <dbReference type="ARBA" id="ARBA00004123"/>
    </source>
</evidence>
<feature type="DNA-binding region" description="Homeobox" evidence="2">
    <location>
        <begin position="204"/>
        <end position="263"/>
    </location>
</feature>
<dbReference type="PROSITE" id="PS50071">
    <property type="entry name" value="HOMEOBOX_2"/>
    <property type="match status" value="1"/>
</dbReference>
<dbReference type="GO" id="GO:0000976">
    <property type="term" value="F:transcription cis-regulatory region binding"/>
    <property type="evidence" value="ECO:0007669"/>
    <property type="project" value="TreeGrafter"/>
</dbReference>
<dbReference type="Pfam" id="PF00046">
    <property type="entry name" value="Homeodomain"/>
    <property type="match status" value="1"/>
</dbReference>
<feature type="region of interest" description="Disordered" evidence="4">
    <location>
        <begin position="255"/>
        <end position="304"/>
    </location>
</feature>
<reference evidence="6 7" key="1">
    <citation type="submission" date="2017-03" db="EMBL/GenBank/DDBJ databases">
        <title>Widespread Adenine N6-methylation of Active Genes in Fungi.</title>
        <authorList>
            <consortium name="DOE Joint Genome Institute"/>
            <person name="Mondo S.J."/>
            <person name="Dannebaum R.O."/>
            <person name="Kuo R.C."/>
            <person name="Louie K.B."/>
            <person name="Bewick A.J."/>
            <person name="Labutti K."/>
            <person name="Haridas S."/>
            <person name="Kuo A."/>
            <person name="Salamov A."/>
            <person name="Ahrendt S.R."/>
            <person name="Lau R."/>
            <person name="Bowen B.P."/>
            <person name="Lipzen A."/>
            <person name="Sullivan W."/>
            <person name="Andreopoulos W.B."/>
            <person name="Clum A."/>
            <person name="Lindquist E."/>
            <person name="Daum C."/>
            <person name="Northen T.R."/>
            <person name="Ramamoorthy G."/>
            <person name="Schmitz R.J."/>
            <person name="Gryganskyi A."/>
            <person name="Culley D."/>
            <person name="Magnuson J."/>
            <person name="James T.Y."/>
            <person name="O'Malley M.A."/>
            <person name="Stajich J.E."/>
            <person name="Spatafora J.W."/>
            <person name="Visel A."/>
            <person name="Grigoriev I.V."/>
        </authorList>
    </citation>
    <scope>NUCLEOTIDE SEQUENCE [LARGE SCALE GENOMIC DNA]</scope>
    <source>
        <strain evidence="6 7">NRRL Y-17943</strain>
    </source>
</reference>
<evidence type="ECO:0000313" key="7">
    <source>
        <dbReference type="Proteomes" id="UP000193218"/>
    </source>
</evidence>
<feature type="domain" description="Homeobox" evidence="5">
    <location>
        <begin position="202"/>
        <end position="262"/>
    </location>
</feature>
<evidence type="ECO:0000256" key="3">
    <source>
        <dbReference type="RuleBase" id="RU000682"/>
    </source>
</evidence>
<dbReference type="InterPro" id="IPR051775">
    <property type="entry name" value="Homeobox_domain"/>
</dbReference>
<keyword evidence="2 3" id="KW-0238">DNA-binding</keyword>
<keyword evidence="2 3" id="KW-0371">Homeobox</keyword>
<sequence>MSLPFLELPPLCSTPARPISHSSMINSSTINRTATGQPSLLPLQPLLNSNDANSGRYTLAPLVSNHASANTGSSHHYGKVPVTPGGQMITLPFTPSPTCNIARNANSTFTRTTSCFSIGSNTSNNSTMATPPSDDSADDLPVSPEQSIRLAGLKPPARYPGALPESFSRQDPVPGDESDNEDDESKKQKGAPSQNPWDYMRPLKKKERRRFTRRELEAIETLWWVEKAPNKYQRQRIGAWLGVKTKHITVWFQNKRQESKKHAKEQQETLDKSVKQDLEDTKTETHRPRLHHEPDAARMTRVPVNGDRSPLISFPALNLQLRPSATRFSRLPTGN</sequence>
<protein>
    <recommendedName>
        <fullName evidence="5">Homeobox domain-containing protein</fullName>
    </recommendedName>
</protein>
<evidence type="ECO:0000256" key="2">
    <source>
        <dbReference type="PROSITE-ProRule" id="PRU00108"/>
    </source>
</evidence>
<dbReference type="SUPFAM" id="SSF46689">
    <property type="entry name" value="Homeodomain-like"/>
    <property type="match status" value="1"/>
</dbReference>
<dbReference type="AlphaFoldDB" id="A0A1Y1UF92"/>
<dbReference type="STRING" id="4999.A0A1Y1UF92"/>
<proteinExistence type="predicted"/>